<reference evidence="2 3" key="1">
    <citation type="submission" date="2006-03" db="EMBL/GenBank/DDBJ databases">
        <title>Complete sequence of chromosome of Nitrobacter hamburgensis X14.</title>
        <authorList>
            <consortium name="US DOE Joint Genome Institute"/>
            <person name="Copeland A."/>
            <person name="Lucas S."/>
            <person name="Lapidus A."/>
            <person name="Barry K."/>
            <person name="Detter J.C."/>
            <person name="Glavina del Rio T."/>
            <person name="Hammon N."/>
            <person name="Israni S."/>
            <person name="Dalin E."/>
            <person name="Tice H."/>
            <person name="Pitluck S."/>
            <person name="Chain P."/>
            <person name="Malfatti S."/>
            <person name="Shin M."/>
            <person name="Vergez L."/>
            <person name="Schmutz J."/>
            <person name="Larimer F."/>
            <person name="Land M."/>
            <person name="Hauser L."/>
            <person name="Kyrpides N."/>
            <person name="Ivanova N."/>
            <person name="Ward B."/>
            <person name="Arp D."/>
            <person name="Klotz M."/>
            <person name="Stein L."/>
            <person name="O'Mullan G."/>
            <person name="Starkenburg S."/>
            <person name="Sayavedra L."/>
            <person name="Poret-Peterson A.T."/>
            <person name="Gentry M.E."/>
            <person name="Bruce D."/>
            <person name="Richardson P."/>
        </authorList>
    </citation>
    <scope>NUCLEOTIDE SEQUENCE [LARGE SCALE GENOMIC DNA]</scope>
    <source>
        <strain evidence="3">DSM 10229 / NCIMB 13809 / X14</strain>
    </source>
</reference>
<evidence type="ECO:0000313" key="3">
    <source>
        <dbReference type="Proteomes" id="UP000001953"/>
    </source>
</evidence>
<evidence type="ECO:0000313" key="2">
    <source>
        <dbReference type="EMBL" id="ABE62887.1"/>
    </source>
</evidence>
<dbReference type="HOGENOM" id="CLU_030259_0_0_5"/>
<keyword evidence="3" id="KW-1185">Reference proteome</keyword>
<dbReference type="InterPro" id="IPR009492">
    <property type="entry name" value="TniQ"/>
</dbReference>
<dbReference type="EMBL" id="CP000319">
    <property type="protein sequence ID" value="ABE62887.1"/>
    <property type="molecule type" value="Genomic_DNA"/>
</dbReference>
<protein>
    <recommendedName>
        <fullName evidence="1">TniQ domain-containing protein</fullName>
    </recommendedName>
</protein>
<dbReference type="Pfam" id="PF06527">
    <property type="entry name" value="TniQ"/>
    <property type="match status" value="1"/>
</dbReference>
<evidence type="ECO:0000259" key="1">
    <source>
        <dbReference type="Pfam" id="PF06527"/>
    </source>
</evidence>
<dbReference type="AlphaFoldDB" id="Q1QLL0"/>
<dbReference type="Proteomes" id="UP000001953">
    <property type="component" value="Chromosome"/>
</dbReference>
<dbReference type="STRING" id="323097.Nham_2090"/>
<dbReference type="RefSeq" id="WP_011510566.1">
    <property type="nucleotide sequence ID" value="NC_007964.1"/>
</dbReference>
<feature type="domain" description="TniQ" evidence="1">
    <location>
        <begin position="7"/>
        <end position="141"/>
    </location>
</feature>
<proteinExistence type="predicted"/>
<dbReference type="KEGG" id="nha:Nham_2090"/>
<dbReference type="eggNOG" id="ENOG502ZA2F">
    <property type="taxonomic scope" value="Bacteria"/>
</dbReference>
<accession>Q1QLL0</accession>
<sequence length="618" mass="67344">MRPLRLTVPLGVGETPASFVSRLAVRYAPSAREFCLDFRTTFQKVVDGEPEALAMIAAKGGVAAEALAANAFVKTGERRYRLRGQELVRGSLRRAIVAICPKCLAGDIADAPHLRPELAPFQRALWQIAAVKTCPIHTTPLVVLDKDLTPSLLHDWSRHVSKVLPNLRVLADEAGTRPLTGLETYIVNRIDGGAARSVLLDGMTLHVSMAGCELFGAVATLGRMPNLKILTDDERRCAGAAGFDILNSGKPAVDAFLQGLQASYPYRGTGKEGPQAVFGRIYQALEFGREDPAYDPLRDLVGDFIRTRFPVGPGDTVFGKPVEHRALHSIRTLSIETKLHPKRLRKLLAASGVLPDGAADLADGNCLFDAEKGSLTAREASAAILSVRKAGEYLNAPRVQRDMLYRSGLIVPRFRAGDHGAADQFAPEDLDAFLQRLLDGAKPTKTVGRSRANIPDTAKFACCASEEIVRLILDGNVRRKWRLTSERDYMSVLVDVEEIRALVRGPDHGGLTGLQIKDKLSTTAKVASALIKHGYLKSITVVNPVNRCPTVVVPAAEVERFDREFVSLFAIARQQGRHHMAVKREIESAGVKPAFDPDKVGATFYRRTTLAESSRNST</sequence>
<name>Q1QLL0_NITHX</name>
<organism evidence="2 3">
    <name type="scientific">Nitrobacter hamburgensis (strain DSM 10229 / NCIMB 13809 / X14)</name>
    <dbReference type="NCBI Taxonomy" id="323097"/>
    <lineage>
        <taxon>Bacteria</taxon>
        <taxon>Pseudomonadati</taxon>
        <taxon>Pseudomonadota</taxon>
        <taxon>Alphaproteobacteria</taxon>
        <taxon>Hyphomicrobiales</taxon>
        <taxon>Nitrobacteraceae</taxon>
        <taxon>Nitrobacter</taxon>
    </lineage>
</organism>
<gene>
    <name evidence="2" type="ordered locus">Nham_2090</name>
</gene>
<dbReference type="OrthoDB" id="7595282at2"/>